<evidence type="ECO:0000259" key="6">
    <source>
        <dbReference type="PROSITE" id="PS50865"/>
    </source>
</evidence>
<dbReference type="OrthoDB" id="2951111at2759"/>
<accession>A0A6A0GVC7</accession>
<dbReference type="InterPro" id="IPR032978">
    <property type="entry name" value="ZMYND19"/>
</dbReference>
<name>A0A6A0GVC7_HYAAZ</name>
<keyword evidence="3" id="KW-0862">Zinc</keyword>
<organism evidence="7">
    <name type="scientific">Hyalella azteca</name>
    <name type="common">Amphipod</name>
    <dbReference type="NCBI Taxonomy" id="294128"/>
    <lineage>
        <taxon>Eukaryota</taxon>
        <taxon>Metazoa</taxon>
        <taxon>Ecdysozoa</taxon>
        <taxon>Arthropoda</taxon>
        <taxon>Crustacea</taxon>
        <taxon>Multicrustacea</taxon>
        <taxon>Malacostraca</taxon>
        <taxon>Eumalacostraca</taxon>
        <taxon>Peracarida</taxon>
        <taxon>Amphipoda</taxon>
        <taxon>Senticaudata</taxon>
        <taxon>Talitrida</taxon>
        <taxon>Talitroidea</taxon>
        <taxon>Hyalellidae</taxon>
        <taxon>Hyalella</taxon>
    </lineage>
</organism>
<comment type="caution">
    <text evidence="7">The sequence shown here is derived from an EMBL/GenBank/DDBJ whole genome shotgun (WGS) entry which is preliminary data.</text>
</comment>
<reference evidence="7" key="3">
    <citation type="submission" date="2019-06" db="EMBL/GenBank/DDBJ databases">
        <authorList>
            <person name="Poynton C."/>
            <person name="Hasenbein S."/>
            <person name="Benoit J.B."/>
            <person name="Sepulveda M.S."/>
            <person name="Poelchau M.F."/>
            <person name="Murali S.C."/>
            <person name="Chen S."/>
            <person name="Glastad K.M."/>
            <person name="Werren J.H."/>
            <person name="Vineis J.H."/>
            <person name="Bowen J.L."/>
            <person name="Friedrich M."/>
            <person name="Jones J."/>
            <person name="Robertson H.M."/>
            <person name="Feyereisen R."/>
            <person name="Mechler-Hickson A."/>
            <person name="Mathers N."/>
            <person name="Lee C.E."/>
            <person name="Colbourne J.K."/>
            <person name="Biales A."/>
            <person name="Johnston J.S."/>
            <person name="Wellborn G.A."/>
            <person name="Rosendale A.J."/>
            <person name="Cridge A.G."/>
            <person name="Munoz-Torres M.C."/>
            <person name="Bain P.A."/>
            <person name="Manny A.R."/>
            <person name="Major K.M."/>
            <person name="Lambert F.N."/>
            <person name="Vulpe C.D."/>
            <person name="Tuck P."/>
            <person name="Blalock B.J."/>
            <person name="Lin Y.-Y."/>
            <person name="Smith M.E."/>
            <person name="Ochoa-Acuna H."/>
            <person name="Chen M.-J.M."/>
            <person name="Childers C.P."/>
            <person name="Qu J."/>
            <person name="Dugan S."/>
            <person name="Lee S.L."/>
            <person name="Chao H."/>
            <person name="Dinh H."/>
            <person name="Han Y."/>
            <person name="Doddapaneni H."/>
            <person name="Worley K.C."/>
            <person name="Muzny D.M."/>
            <person name="Gibbs R.A."/>
            <person name="Richards S."/>
        </authorList>
    </citation>
    <scope>NUCLEOTIDE SEQUENCE</scope>
    <source>
        <strain evidence="7">HAZT.00-mixed</strain>
        <tissue evidence="7">Whole organism</tissue>
    </source>
</reference>
<gene>
    <name evidence="7" type="ORF">HAZT_HAZT009967</name>
</gene>
<evidence type="ECO:0000256" key="4">
    <source>
        <dbReference type="PROSITE-ProRule" id="PRU00134"/>
    </source>
</evidence>
<reference evidence="7" key="1">
    <citation type="submission" date="2014-08" db="EMBL/GenBank/DDBJ databases">
        <authorList>
            <person name="Murali S."/>
            <person name="Richards S."/>
            <person name="Bandaranaike D."/>
            <person name="Bellair M."/>
            <person name="Blankenburg K."/>
            <person name="Chao H."/>
            <person name="Dinh H."/>
            <person name="Doddapaneni H."/>
            <person name="Dugan-Rocha S."/>
            <person name="Elkadiri S."/>
            <person name="Gnanaolivu R."/>
            <person name="Hughes D."/>
            <person name="Lee S."/>
            <person name="Li M."/>
            <person name="Ming W."/>
            <person name="Munidasa M."/>
            <person name="Muniz J."/>
            <person name="Nguyen L."/>
            <person name="Osuji N."/>
            <person name="Pu L.-L."/>
            <person name="Puazo M."/>
            <person name="Skinner E."/>
            <person name="Qu C."/>
            <person name="Quiroz J."/>
            <person name="Raj R."/>
            <person name="Weissenberger G."/>
            <person name="Xin Y."/>
            <person name="Zou X."/>
            <person name="Han Y."/>
            <person name="Worley K."/>
            <person name="Muzny D."/>
            <person name="Gibbs R."/>
        </authorList>
    </citation>
    <scope>NUCLEOTIDE SEQUENCE</scope>
    <source>
        <strain evidence="7">HAZT.00-mixed</strain>
        <tissue evidence="7">Whole organism</tissue>
    </source>
</reference>
<evidence type="ECO:0000256" key="5">
    <source>
        <dbReference type="SAM" id="MobiDB-lite"/>
    </source>
</evidence>
<dbReference type="GO" id="GO:0005737">
    <property type="term" value="C:cytoplasm"/>
    <property type="evidence" value="ECO:0007669"/>
    <property type="project" value="TreeGrafter"/>
</dbReference>
<feature type="domain" description="MYND-type" evidence="6">
    <location>
        <begin position="212"/>
        <end position="253"/>
    </location>
</feature>
<dbReference type="PANTHER" id="PTHR46831">
    <property type="entry name" value="ZINC FINGER MYND DOMAIN-CONTAINING PROTEIN 19"/>
    <property type="match status" value="1"/>
</dbReference>
<protein>
    <recommendedName>
        <fullName evidence="6">MYND-type domain-containing protein</fullName>
    </recommendedName>
</protein>
<proteinExistence type="predicted"/>
<dbReference type="GO" id="GO:0016020">
    <property type="term" value="C:membrane"/>
    <property type="evidence" value="ECO:0007669"/>
    <property type="project" value="TreeGrafter"/>
</dbReference>
<dbReference type="PANTHER" id="PTHR46831:SF1">
    <property type="entry name" value="ZINC FINGER MYND DOMAIN-CONTAINING PROTEIN 19"/>
    <property type="match status" value="1"/>
</dbReference>
<dbReference type="SUPFAM" id="SSF144232">
    <property type="entry name" value="HIT/MYND zinc finger-like"/>
    <property type="match status" value="1"/>
</dbReference>
<dbReference type="InterPro" id="IPR002893">
    <property type="entry name" value="Znf_MYND"/>
</dbReference>
<dbReference type="AlphaFoldDB" id="A0A6A0GVC7"/>
<feature type="region of interest" description="Disordered" evidence="5">
    <location>
        <begin position="252"/>
        <end position="271"/>
    </location>
</feature>
<dbReference type="GO" id="GO:0045202">
    <property type="term" value="C:synapse"/>
    <property type="evidence" value="ECO:0007669"/>
    <property type="project" value="TreeGrafter"/>
</dbReference>
<keyword evidence="2 4" id="KW-0863">Zinc-finger</keyword>
<evidence type="ECO:0000256" key="1">
    <source>
        <dbReference type="ARBA" id="ARBA00022723"/>
    </source>
</evidence>
<dbReference type="Pfam" id="PF01753">
    <property type="entry name" value="zf-MYND"/>
    <property type="match status" value="1"/>
</dbReference>
<keyword evidence="1" id="KW-0479">Metal-binding</keyword>
<dbReference type="EMBL" id="JQDR03013536">
    <property type="protein sequence ID" value="KAA0189440.1"/>
    <property type="molecule type" value="Genomic_DNA"/>
</dbReference>
<dbReference type="Gene3D" id="6.10.140.2220">
    <property type="match status" value="1"/>
</dbReference>
<dbReference type="PROSITE" id="PS50865">
    <property type="entry name" value="ZF_MYND_2"/>
    <property type="match status" value="1"/>
</dbReference>
<dbReference type="GO" id="GO:0008270">
    <property type="term" value="F:zinc ion binding"/>
    <property type="evidence" value="ECO:0007669"/>
    <property type="project" value="UniProtKB-KW"/>
</dbReference>
<sequence>MASACESLSGLHKPGVLCSLKIDMTLRVNANRAQLHPLRLLLRLMISTRAFSAAYMKYALLDEGDISLVQQYAFEARLEVDPNGDGAAVYAWAYDIKNGRHAGQYLHTMLWRGYSSSNSSIGGTKNCPARRSLTPQEKERCLYWVAIAQLPVDPLEEYSLEVRERLHQQQPGGVVRTCLNRNGEVERLVCEDPAVQGGGLPTPPYGYYECRNPPCTQIEQHLRQFSICGRCQEARYCGTFCQQRDWPVHKKTCQPKARPAASAATDKSPER</sequence>
<reference evidence="7" key="2">
    <citation type="journal article" date="2018" name="Environ. Sci. Technol.">
        <title>The Toxicogenome of Hyalella azteca: A Model for Sediment Ecotoxicology and Evolutionary Toxicology.</title>
        <authorList>
            <person name="Poynton H.C."/>
            <person name="Hasenbein S."/>
            <person name="Benoit J.B."/>
            <person name="Sepulveda M.S."/>
            <person name="Poelchau M.F."/>
            <person name="Hughes D.S.T."/>
            <person name="Murali S.C."/>
            <person name="Chen S."/>
            <person name="Glastad K.M."/>
            <person name="Goodisman M.A.D."/>
            <person name="Werren J.H."/>
            <person name="Vineis J.H."/>
            <person name="Bowen J.L."/>
            <person name="Friedrich M."/>
            <person name="Jones J."/>
            <person name="Robertson H.M."/>
            <person name="Feyereisen R."/>
            <person name="Mechler-Hickson A."/>
            <person name="Mathers N."/>
            <person name="Lee C.E."/>
            <person name="Colbourne J.K."/>
            <person name="Biales A."/>
            <person name="Johnston J.S."/>
            <person name="Wellborn G.A."/>
            <person name="Rosendale A.J."/>
            <person name="Cridge A.G."/>
            <person name="Munoz-Torres M.C."/>
            <person name="Bain P.A."/>
            <person name="Manny A.R."/>
            <person name="Major K.M."/>
            <person name="Lambert F.N."/>
            <person name="Vulpe C.D."/>
            <person name="Tuck P."/>
            <person name="Blalock B.J."/>
            <person name="Lin Y.Y."/>
            <person name="Smith M.E."/>
            <person name="Ochoa-Acuna H."/>
            <person name="Chen M.M."/>
            <person name="Childers C.P."/>
            <person name="Qu J."/>
            <person name="Dugan S."/>
            <person name="Lee S.L."/>
            <person name="Chao H."/>
            <person name="Dinh H."/>
            <person name="Han Y."/>
            <person name="Doddapaneni H."/>
            <person name="Worley K.C."/>
            <person name="Muzny D.M."/>
            <person name="Gibbs R.A."/>
            <person name="Richards S."/>
        </authorList>
    </citation>
    <scope>NUCLEOTIDE SEQUENCE</scope>
    <source>
        <strain evidence="7">HAZT.00-mixed</strain>
        <tissue evidence="7">Whole organism</tissue>
    </source>
</reference>
<evidence type="ECO:0000256" key="2">
    <source>
        <dbReference type="ARBA" id="ARBA00022771"/>
    </source>
</evidence>
<evidence type="ECO:0000256" key="3">
    <source>
        <dbReference type="ARBA" id="ARBA00022833"/>
    </source>
</evidence>
<dbReference type="Proteomes" id="UP000711488">
    <property type="component" value="Unassembled WGS sequence"/>
</dbReference>
<evidence type="ECO:0000313" key="7">
    <source>
        <dbReference type="EMBL" id="KAA0189440.1"/>
    </source>
</evidence>